<reference evidence="13" key="2">
    <citation type="journal article" date="2023" name="Microbiol Resour">
        <title>Decontamination and Annotation of the Draft Genome Sequence of the Oomycete Lagenidium giganteum ARSEF 373.</title>
        <authorList>
            <person name="Morgan W.R."/>
            <person name="Tartar A."/>
        </authorList>
    </citation>
    <scope>NUCLEOTIDE SEQUENCE</scope>
    <source>
        <strain evidence="13">ARSEF 373</strain>
    </source>
</reference>
<dbReference type="Proteomes" id="UP001146120">
    <property type="component" value="Unassembled WGS sequence"/>
</dbReference>
<dbReference type="InterPro" id="IPR037197">
    <property type="entry name" value="WWE_dom_sf"/>
</dbReference>
<evidence type="ECO:0000256" key="8">
    <source>
        <dbReference type="ARBA" id="ARBA00022840"/>
    </source>
</evidence>
<keyword evidence="3" id="KW-0547">Nucleotide-binding</keyword>
<feature type="domain" description="Helicase C-terminal" evidence="12">
    <location>
        <begin position="288"/>
        <end position="462"/>
    </location>
</feature>
<dbReference type="PANTHER" id="PTHR18934">
    <property type="entry name" value="ATP-DEPENDENT RNA HELICASE"/>
    <property type="match status" value="1"/>
</dbReference>
<dbReference type="InterPro" id="IPR007502">
    <property type="entry name" value="Helicase-assoc_dom"/>
</dbReference>
<dbReference type="GO" id="GO:0003723">
    <property type="term" value="F:RNA binding"/>
    <property type="evidence" value="ECO:0007669"/>
    <property type="project" value="TreeGrafter"/>
</dbReference>
<keyword evidence="2" id="KW-0479">Metal-binding</keyword>
<evidence type="ECO:0000313" key="13">
    <source>
        <dbReference type="EMBL" id="DBA00647.1"/>
    </source>
</evidence>
<dbReference type="PROSITE" id="PS51192">
    <property type="entry name" value="HELICASE_ATP_BIND_1"/>
    <property type="match status" value="1"/>
</dbReference>
<dbReference type="SMART" id="SM00490">
    <property type="entry name" value="HELICc"/>
    <property type="match status" value="1"/>
</dbReference>
<dbReference type="PROSITE" id="PS51194">
    <property type="entry name" value="HELICASE_CTER"/>
    <property type="match status" value="1"/>
</dbReference>
<name>A0AAV2Z4G2_9STRA</name>
<dbReference type="CDD" id="cd20335">
    <property type="entry name" value="BRcat_RBR"/>
    <property type="match status" value="1"/>
</dbReference>
<dbReference type="InterPro" id="IPR011545">
    <property type="entry name" value="DEAD/DEAH_box_helicase_dom"/>
</dbReference>
<reference evidence="13" key="1">
    <citation type="submission" date="2022-11" db="EMBL/GenBank/DDBJ databases">
        <authorList>
            <person name="Morgan W.R."/>
            <person name="Tartar A."/>
        </authorList>
    </citation>
    <scope>NUCLEOTIDE SEQUENCE</scope>
    <source>
        <strain evidence="13">ARSEF 373</strain>
    </source>
</reference>
<dbReference type="PROSITE" id="PS00690">
    <property type="entry name" value="DEAH_ATP_HELICASE"/>
    <property type="match status" value="1"/>
</dbReference>
<dbReference type="Pfam" id="PF00270">
    <property type="entry name" value="DEAD"/>
    <property type="match status" value="1"/>
</dbReference>
<dbReference type="InterPro" id="IPR001650">
    <property type="entry name" value="Helicase_C-like"/>
</dbReference>
<evidence type="ECO:0000313" key="14">
    <source>
        <dbReference type="Proteomes" id="UP001146120"/>
    </source>
</evidence>
<feature type="compositionally biased region" description="Low complexity" evidence="9">
    <location>
        <begin position="813"/>
        <end position="825"/>
    </location>
</feature>
<evidence type="ECO:0000256" key="2">
    <source>
        <dbReference type="ARBA" id="ARBA00022723"/>
    </source>
</evidence>
<dbReference type="EMBL" id="DAKRPA010000060">
    <property type="protein sequence ID" value="DBA00647.1"/>
    <property type="molecule type" value="Genomic_DNA"/>
</dbReference>
<dbReference type="SUPFAM" id="SSF56399">
    <property type="entry name" value="ADP-ribosylation"/>
    <property type="match status" value="1"/>
</dbReference>
<keyword evidence="8" id="KW-0067">ATP-binding</keyword>
<keyword evidence="4" id="KW-0863">Zinc-finger</keyword>
<dbReference type="Pfam" id="PF02825">
    <property type="entry name" value="WWE"/>
    <property type="match status" value="2"/>
</dbReference>
<dbReference type="Gene3D" id="1.10.10.2130">
    <property type="entry name" value="DEAH helicase family, winged-helix domain"/>
    <property type="match status" value="1"/>
</dbReference>
<dbReference type="CDD" id="cd17917">
    <property type="entry name" value="DEXHc_RHA-like"/>
    <property type="match status" value="1"/>
</dbReference>
<dbReference type="PANTHER" id="PTHR18934:SF99">
    <property type="entry name" value="ATP-DEPENDENT RNA HELICASE DHX37-RELATED"/>
    <property type="match status" value="1"/>
</dbReference>
<dbReference type="SUPFAM" id="SSF117839">
    <property type="entry name" value="WWE domain"/>
    <property type="match status" value="2"/>
</dbReference>
<keyword evidence="7" id="KW-0862">Zinc</keyword>
<dbReference type="CDD" id="cd18791">
    <property type="entry name" value="SF2_C_RHA"/>
    <property type="match status" value="1"/>
</dbReference>
<feature type="region of interest" description="Disordered" evidence="9">
    <location>
        <begin position="807"/>
        <end position="832"/>
    </location>
</feature>
<dbReference type="GO" id="GO:0016787">
    <property type="term" value="F:hydrolase activity"/>
    <property type="evidence" value="ECO:0007669"/>
    <property type="project" value="UniProtKB-KW"/>
</dbReference>
<feature type="compositionally biased region" description="Polar residues" evidence="9">
    <location>
        <begin position="40"/>
        <end position="60"/>
    </location>
</feature>
<evidence type="ECO:0000256" key="3">
    <source>
        <dbReference type="ARBA" id="ARBA00022741"/>
    </source>
</evidence>
<dbReference type="PROSITE" id="PS00518">
    <property type="entry name" value="ZF_RING_1"/>
    <property type="match status" value="1"/>
</dbReference>
<dbReference type="SMART" id="SM00847">
    <property type="entry name" value="HA2"/>
    <property type="match status" value="1"/>
</dbReference>
<dbReference type="InterPro" id="IPR027417">
    <property type="entry name" value="P-loop_NTPase"/>
</dbReference>
<protein>
    <recommendedName>
        <fullName evidence="15">RNA helicase</fullName>
    </recommendedName>
</protein>
<feature type="domain" description="Helicase ATP-binding" evidence="11">
    <location>
        <begin position="86"/>
        <end position="250"/>
    </location>
</feature>
<dbReference type="InterPro" id="IPR004170">
    <property type="entry name" value="WWE_dom"/>
</dbReference>
<accession>A0AAV2Z4G2</accession>
<evidence type="ECO:0000256" key="5">
    <source>
        <dbReference type="ARBA" id="ARBA00022801"/>
    </source>
</evidence>
<organism evidence="13 14">
    <name type="scientific">Lagenidium giganteum</name>
    <dbReference type="NCBI Taxonomy" id="4803"/>
    <lineage>
        <taxon>Eukaryota</taxon>
        <taxon>Sar</taxon>
        <taxon>Stramenopiles</taxon>
        <taxon>Oomycota</taxon>
        <taxon>Peronosporomycetes</taxon>
        <taxon>Pythiales</taxon>
        <taxon>Pythiaceae</taxon>
    </lineage>
</organism>
<dbReference type="SUPFAM" id="SSF52540">
    <property type="entry name" value="P-loop containing nucleoside triphosphate hydrolases"/>
    <property type="match status" value="1"/>
</dbReference>
<keyword evidence="5" id="KW-0378">Hydrolase</keyword>
<dbReference type="GO" id="GO:0005524">
    <property type="term" value="F:ATP binding"/>
    <property type="evidence" value="ECO:0007669"/>
    <property type="project" value="UniProtKB-KW"/>
</dbReference>
<feature type="region of interest" description="Disordered" evidence="9">
    <location>
        <begin position="40"/>
        <end position="68"/>
    </location>
</feature>
<dbReference type="SMART" id="SM00487">
    <property type="entry name" value="DEXDc"/>
    <property type="match status" value="1"/>
</dbReference>
<evidence type="ECO:0008006" key="15">
    <source>
        <dbReference type="Google" id="ProtNLM"/>
    </source>
</evidence>
<dbReference type="PROSITE" id="PS50918">
    <property type="entry name" value="WWE"/>
    <property type="match status" value="1"/>
</dbReference>
<evidence type="ECO:0000259" key="10">
    <source>
        <dbReference type="PROSITE" id="PS50918"/>
    </source>
</evidence>
<keyword evidence="6" id="KW-0347">Helicase</keyword>
<dbReference type="Pfam" id="PF00271">
    <property type="entry name" value="Helicase_C"/>
    <property type="match status" value="1"/>
</dbReference>
<dbReference type="GO" id="GO:0004386">
    <property type="term" value="F:helicase activity"/>
    <property type="evidence" value="ECO:0007669"/>
    <property type="project" value="UniProtKB-KW"/>
</dbReference>
<evidence type="ECO:0000256" key="7">
    <source>
        <dbReference type="ARBA" id="ARBA00022833"/>
    </source>
</evidence>
<dbReference type="InterPro" id="IPR017907">
    <property type="entry name" value="Znf_RING_CS"/>
</dbReference>
<comment type="similarity">
    <text evidence="1">Belongs to the DEAD box helicase family. DEAH subfamily.</text>
</comment>
<sequence>MVAPPPRHCRACTAAEGGRACNRQHVLQLAQLNATQQQGFQQWASNNKSPVKVSSANPKQWRTREERDIQRRESNFPIFACRETFLQRLETEKVVVVTAATGSGKTTQLPQYAAEHAAFAHGLVICTQPRAIAALSISQRIATEYDGDPKGPNVGYRIGGGKQKNGQRIQLMTDAALVRMAQEDALLSSVSVLIIDEAHERSLNTDLVVAISKLVRRARPDDFHVVIASATIDPKPFLDYYFDQRSRSWSVFSTRNAGALNVPGNLHPITIDEQPLDLEVYGSNTRELISQLISITRKTLLEHTKGHCLVFLPGSGEIDQAIKQFNLRCATPEWVAKPLYGSLPPEVQSEVLSFDDHNGKLRMVCFCTNVAETSLTVPNVRIVIDTGLAKEARFDAKRRMSVVEQVLISKASADQRKGRAGRTAPGHCVRLYRYNDLPRANIEPEILRSSLDLVVLQLLKLGHQPETFPFMDAPAMDLVKRSLALLHEFDCLGPDRQSLTASGSVFNDLPFDPRMSQLVIRATEIGGSDAFECAVEIASILSAPGSIFFMGGSDATAKATKQAHIASQATKHDSDLLFLRSVYREWLEAGLPGDDGRCQSCAKPIAGFAPNTAGGPKPHHVTGHANANSMSLNSKVLSIVQGTVDQVTQIIARNSTFRHLVQLDGAGSRHRTGLSLDESIGRALAHCFFDQICQVVRPSNPSIGVYLLESKEKGAIANTSTIAQRVGASDDFEHSLFISMNITQLASGAYKVDQLHGIQLEWLSDTRRHHLQQVALRVVLCYAKSNINVRLKDFMRREFHKKTRAFVQRAQQSGNSSSPNRSTRSTTERTVDQSDSNQVWDFAEFVVFSYDYGSNRIEVYGPKRYYHEIRTQAEAYVESELQHLLQYEQVQVIGNGSAILTVQAGLVAHKLECVGASARVSLHNLPASVNDSKTLLNWISGLYGKPGFSLRNSIKYLRYQDPDDSMNGGMSSPTGSAILVFHSPSVAHDVASKLGTFLATNDDGNPVGRQYGEETRGRTVLWKTSQAFAAPADAQSCLCQRFDVANVLLQVQHAPGYLLYDQSFEFAQRQDPSYQLDLKNLPTTITTTQLAQLIRPVESSFIKLYDAKYNVISGYMKFSTATALHQALVKLRQSPLAQTQVKFMHDSGGEKFVVPTFKDNGKSRPGISTYRLLFKTFADANAFAARVAPVSGATGPPSNDGVCLGESSVQVENVSLFADTLDAVIANIKQRFNVNATVIVQNENDRSNQRKQKTQQQLDRICIVFSGPVPSACGQAAQAAMKSVAPLRVRIRNREMQVMVQELLDLNLLDSWASEVGVKVVPFLDFKKRCRGLTIHGPPVKQGAMMLRIGDYRDRFVRRFNVLQLQQAACLFHRGKVGAAAITKLEKKLNNNGEHCQITVNLFDDTLSIYVKPNVPSADAVALIAHCKDEIDAVIVANTKSRQRDSVTTIDSSVLAICVWCKRTSDTSFAVCGHQYCEGCLASELRRSAQSTTTTFRAVVCRACGTPVSIQDVKPLEGSESLTQALTQSARAFLRSNATHHDLSICPVAGCSTFGQVSAGYHHCVGCGVMVCLKCDVFDAIEHQGHTCDDFQCLLRAAKDFDIAKLCAAAEQFARDEWDSALGTIQRVDRNASLLDGAPCLARYIHGIKELGGVMRAMPSAIFAWHGTSEDAVVPICWDGFDPKFRSAQVHGVGEYFGQSASVSYGYTRNGSRMLVAQLLHGAFFSKHGNICYVINNPTDWSKCYNLPVLVISFQSETTPPQFRRTKPSRLPQVLGLLVPTQTSPMKNHDANGPMPETVAWQSPYRWHWRKDDGQFERYADTINHLIEEAYQSRVASFRTPAIVRYLDDIPQEYIIHFASNAIVQQNAKTGYRRQLERRKVALPQLRDAQWEFFDTTRSQWRCYERSVYADIERAYVSYISGGSHASHKTRIRFPGRTEDYEIDFLLGVQTNLTSSTQRPVRRCPKQGVSGRVDEVRVDLPQDNDVQMLHRSGELVQIVTTELNAMVRLATGVSGTQSAGAVQVAMEQSVSTFQLVLTLRGAATTICALLVGKTRTILSQRYRIHAPISSIHANGQQSGLALENPRLLQLTSVNRPANWKTREDVMLQLAHYLIWVSNVSIYGGFVRDLVLQGSEANDIDVALAPPEISQSSVIKQLRTFCEHSPAELELYDKGPKGKAYCVAITSRKRFQRPIEVDLVDTRNTGTTPPGVDCDVGNVRLTTEGLAKKVTAADQGCISLEKAMRHAQANKFVFFYNLQAADPAERDVAIRRLRKYLKRGWRCLSPVPDGVMRILPSTESCHVRPSKNAAYRNEWWRPTNKF</sequence>
<evidence type="ECO:0000256" key="4">
    <source>
        <dbReference type="ARBA" id="ARBA00022771"/>
    </source>
</evidence>
<proteinExistence type="inferred from homology"/>
<feature type="domain" description="WWE" evidence="10">
    <location>
        <begin position="1876"/>
        <end position="1963"/>
    </location>
</feature>
<dbReference type="Gene3D" id="3.90.228.10">
    <property type="match status" value="1"/>
</dbReference>
<keyword evidence="14" id="KW-1185">Reference proteome</keyword>
<evidence type="ECO:0000256" key="1">
    <source>
        <dbReference type="ARBA" id="ARBA00008792"/>
    </source>
</evidence>
<evidence type="ECO:0000256" key="9">
    <source>
        <dbReference type="SAM" id="MobiDB-lite"/>
    </source>
</evidence>
<gene>
    <name evidence="13" type="ORF">N0F65_003576</name>
</gene>
<evidence type="ECO:0000256" key="6">
    <source>
        <dbReference type="ARBA" id="ARBA00022806"/>
    </source>
</evidence>
<comment type="caution">
    <text evidence="13">The sequence shown here is derived from an EMBL/GenBank/DDBJ whole genome shotgun (WGS) entry which is preliminary data.</text>
</comment>
<dbReference type="InterPro" id="IPR014001">
    <property type="entry name" value="Helicase_ATP-bd"/>
</dbReference>
<dbReference type="GO" id="GO:0008270">
    <property type="term" value="F:zinc ion binding"/>
    <property type="evidence" value="ECO:0007669"/>
    <property type="project" value="UniProtKB-KW"/>
</dbReference>
<evidence type="ECO:0000259" key="12">
    <source>
        <dbReference type="PROSITE" id="PS51194"/>
    </source>
</evidence>
<dbReference type="Gene3D" id="3.30.720.50">
    <property type="match status" value="2"/>
</dbReference>
<evidence type="ECO:0000259" key="11">
    <source>
        <dbReference type="PROSITE" id="PS51192"/>
    </source>
</evidence>
<dbReference type="InterPro" id="IPR002464">
    <property type="entry name" value="DNA/RNA_helicase_DEAH_CS"/>
</dbReference>
<dbReference type="InterPro" id="IPR042035">
    <property type="entry name" value="DEAH_win-hel_dom"/>
</dbReference>
<dbReference type="Gene3D" id="3.40.50.300">
    <property type="entry name" value="P-loop containing nucleotide triphosphate hydrolases"/>
    <property type="match status" value="2"/>
</dbReference>